<feature type="region of interest" description="Disordered" evidence="1">
    <location>
        <begin position="1482"/>
        <end position="1566"/>
    </location>
</feature>
<feature type="compositionally biased region" description="Acidic residues" evidence="1">
    <location>
        <begin position="1544"/>
        <end position="1555"/>
    </location>
</feature>
<feature type="compositionally biased region" description="Low complexity" evidence="1">
    <location>
        <begin position="180"/>
        <end position="196"/>
    </location>
</feature>
<feature type="region of interest" description="Disordered" evidence="1">
    <location>
        <begin position="1200"/>
        <end position="1245"/>
    </location>
</feature>
<feature type="region of interest" description="Disordered" evidence="1">
    <location>
        <begin position="584"/>
        <end position="622"/>
    </location>
</feature>
<dbReference type="Proteomes" id="UP000051952">
    <property type="component" value="Unassembled WGS sequence"/>
</dbReference>
<feature type="region of interest" description="Disordered" evidence="1">
    <location>
        <begin position="817"/>
        <end position="843"/>
    </location>
</feature>
<feature type="region of interest" description="Disordered" evidence="1">
    <location>
        <begin position="387"/>
        <end position="444"/>
    </location>
</feature>
<feature type="compositionally biased region" description="Low complexity" evidence="1">
    <location>
        <begin position="426"/>
        <end position="438"/>
    </location>
</feature>
<accession>A0A0S4J301</accession>
<feature type="compositionally biased region" description="Low complexity" evidence="1">
    <location>
        <begin position="1704"/>
        <end position="1715"/>
    </location>
</feature>
<feature type="compositionally biased region" description="Low complexity" evidence="1">
    <location>
        <begin position="1793"/>
        <end position="1807"/>
    </location>
</feature>
<reference evidence="3" key="1">
    <citation type="submission" date="2015-09" db="EMBL/GenBank/DDBJ databases">
        <authorList>
            <consortium name="Pathogen Informatics"/>
        </authorList>
    </citation>
    <scope>NUCLEOTIDE SEQUENCE [LARGE SCALE GENOMIC DNA]</scope>
    <source>
        <strain evidence="3">Lake Konstanz</strain>
    </source>
</reference>
<sequence length="2043" mass="220704">MNCTDYVVQRFHPHLLAGMRVLTTSSAQLVSDAPEDDPEMSFGRRRAVAIRAKANRESRSASSPLLHSSTKSTTTAASAATLVPSIIIGVADGYLWRFEDGATGVTSFAATTSSHLDRNYQLVIPLSGKKQQPKRSTVRNVAAVLISEDTFELPPLPPQDNTDDNTAAPSHSSTKADLKSAAAMSNAGGGAAAQSSPLVQPPAVQYDFPVFHASAKRQRTWFPTRTGNSWFDYSHDEDADSDVYSFLVRQKSDLKSTMFGHKKEPFLFYAPISGREASRGPDARPLFPMLCEYDVSAASLLPFKVKRGDAVMVHKGNRAGRVMFIVGTLHGRLVLFEEGAFPIECDPSFTYASLQATPLEGAGGDMFRRELQSLEFAFPLRIAQEEDDGDTADGLSKQRKGGVDKKGGKSKNAATLHNKSQRGAASSTKTTTVTNNSNDADTPHDPFPPTLTCCGHQFQCSASQLFYQFGWFPLCRVGHRRGPRKGTTGVILGVETQPTAMSYQLMSPRLGRSSLRSGAGAGGASSLAPEPTPALWEYNESEGACFPLEGCDKHAVDQNHMLELIGFRSAPALVSALLLTASLRKKQQPSGNSRTSSSTTSATNYFSKVSEGSEAPQPPPPFPALLEPQFARFLCDPASLKAIDGATPIFPWRCCWSSVMSGGAGAPNQAHPSLELDKPAFGRTFSTAANDSPFGSMINFPSTILASTPRKGGVSQRQQRRGATHDGSLLPFDTRWSSLLPHGLGVHGSAVQMTSGVQYGRIGIFLGVHNNEAYVLWDHEVGAVRVTPSLRQRIRWLPHIAPRPVMFGVHLLPLLPPPPSTTGNEGGGGDRATHASSSGSGGPVTTCMSRWNVVKPAINGMLVSVDTSWQATWRYGLLHGQHVVFCPRSVMSFSTSGSEDVALDPVSALRLPNKESLGWRVGTVAGAYHSDLFLWMHDTQLMEPLSGRCEGELLQQYCFGVFGPPSTSNLNTLQDVLLDRTHASHGVVSKELEVPRPLPEIPHLQLFCVRTLNPTAIGDRASLSPRSLLQQKEQQFSKPCTALLDISSAACRSVMIILEEGGGAVRLGSVEHGARLRQQIRIEPVRISRQRWRSFASDHWCTVIGMCDGRLMACVDDDTRFLIPLEDEYTAELVDPKLSSMYTPAPKLPTVVAASFRCEKSLEEAVVSWQEILRQVAASDLADGKKAIGGGRSNAALKKIQSAQTWQQKKQSTASGGGGGDSESDASSAPYDSGNPTRPQCDDTIIRNTEISEAQTREARMLCQLLPESHLIEILQWVLELHGVHLRDGETLSTALRLFAAVRLATVVGNEHPVPEERYSCDLPTTAQWCLHQREKLVSAEIGNRDYAVSQEKMERETFMFDERLRYERLKSLFDEDEDDQDVEGGHRHHINQFHETNPLHALRPASAGMAHLSSRASSFASTGSRRLSRKPTNNLRQLFANKWRRSLDSSVLSSVVSAAYLPSTMRDRILTGGSTSQAALDKTADSSLAHSPAMGSPTSAYGSAGGGGRATSATLRTAESMTNTTIRLLEEGRRRTAVHHSDSDDDGEENEASDDGGAAAGTPRRITANIHSNNADAEQMRKRQLAAEGRAIGVLEQLSTFPSWPMRYTLHTGVQISFDISVQACDTFGLYHSQQYEVTRGDLAGEIVTILGVYRRQLWRYSTLAEAMPFDGATGAVIVAQHGLQLVSKQGGGGADRGKHNVATASPSTSSAGAASPMLLDASVESGNERKHVQQCDAFFFPVFPSGEYLRLDTSEAALFGTYGVLFGQRYLVTGKRSKQNFLPMAPPPPAAGSATTSMSSPSGSGGAALASSSVASADASLPPMIAILGVCKNQKLWVASVDAHGGSEGNGWARSYHRNSSSTRTIVEDWGLVFMYTAPVTIGKSMHDAMLLSVMGGSGKTPSLRSPHSTPGAGHLQPPPSSAVGGSSVVTSSPLVHSALYRERKHFRFRNSSGEVLLFDISPAALDIFGVRFGDRVLFRKPAKLCGRICVILGVREKKLWKVDERDTSATVLPKSKCAADLQSEYGIKVSGHQVIREFIG</sequence>
<feature type="compositionally biased region" description="Polar residues" evidence="1">
    <location>
        <begin position="1201"/>
        <end position="1213"/>
    </location>
</feature>
<organism evidence="2 3">
    <name type="scientific">Bodo saltans</name>
    <name type="common">Flagellated protozoan</name>
    <dbReference type="NCBI Taxonomy" id="75058"/>
    <lineage>
        <taxon>Eukaryota</taxon>
        <taxon>Discoba</taxon>
        <taxon>Euglenozoa</taxon>
        <taxon>Kinetoplastea</taxon>
        <taxon>Metakinetoplastina</taxon>
        <taxon>Eubodonida</taxon>
        <taxon>Bodonidae</taxon>
        <taxon>Bodo</taxon>
    </lineage>
</organism>
<feature type="compositionally biased region" description="Low complexity" evidence="1">
    <location>
        <begin position="60"/>
        <end position="74"/>
    </location>
</feature>
<feature type="compositionally biased region" description="Basic and acidic residues" evidence="1">
    <location>
        <begin position="1529"/>
        <end position="1543"/>
    </location>
</feature>
<name>A0A0S4J301_BODSA</name>
<evidence type="ECO:0000313" key="2">
    <source>
        <dbReference type="EMBL" id="CUG85628.1"/>
    </source>
</evidence>
<feature type="region of interest" description="Disordered" evidence="1">
    <location>
        <begin position="707"/>
        <end position="729"/>
    </location>
</feature>
<feature type="region of interest" description="Disordered" evidence="1">
    <location>
        <begin position="1783"/>
        <end position="1807"/>
    </location>
</feature>
<protein>
    <submittedName>
        <fullName evidence="2">Uncharacterized protein</fullName>
    </submittedName>
</protein>
<keyword evidence="3" id="KW-1185">Reference proteome</keyword>
<feature type="compositionally biased region" description="Polar residues" evidence="1">
    <location>
        <begin position="412"/>
        <end position="425"/>
    </location>
</feature>
<evidence type="ECO:0000256" key="1">
    <source>
        <dbReference type="SAM" id="MobiDB-lite"/>
    </source>
</evidence>
<feature type="compositionally biased region" description="Low complexity" evidence="1">
    <location>
        <begin position="590"/>
        <end position="603"/>
    </location>
</feature>
<evidence type="ECO:0000313" key="3">
    <source>
        <dbReference type="Proteomes" id="UP000051952"/>
    </source>
</evidence>
<feature type="region of interest" description="Disordered" evidence="1">
    <location>
        <begin position="150"/>
        <end position="196"/>
    </location>
</feature>
<dbReference type="VEuPathDB" id="TriTrypDB:BSAL_90265"/>
<feature type="region of interest" description="Disordered" evidence="1">
    <location>
        <begin position="1691"/>
        <end position="1715"/>
    </location>
</feature>
<dbReference type="EMBL" id="CYKH01001178">
    <property type="protein sequence ID" value="CUG85628.1"/>
    <property type="molecule type" value="Genomic_DNA"/>
</dbReference>
<feature type="compositionally biased region" description="Polar residues" evidence="1">
    <location>
        <begin position="1902"/>
        <end position="1911"/>
    </location>
</feature>
<feature type="region of interest" description="Disordered" evidence="1">
    <location>
        <begin position="1902"/>
        <end position="1931"/>
    </location>
</feature>
<feature type="region of interest" description="Disordered" evidence="1">
    <location>
        <begin position="53"/>
        <end position="74"/>
    </location>
</feature>
<proteinExistence type="predicted"/>
<feature type="compositionally biased region" description="Polar residues" evidence="1">
    <location>
        <begin position="164"/>
        <end position="175"/>
    </location>
</feature>
<gene>
    <name evidence="2" type="ORF">BSAL_90265</name>
</gene>